<feature type="compositionally biased region" description="Pro residues" evidence="1">
    <location>
        <begin position="204"/>
        <end position="215"/>
    </location>
</feature>
<dbReference type="RefSeq" id="WP_306273504.1">
    <property type="nucleotide sequence ID" value="NZ_CP130472.1"/>
</dbReference>
<sequence length="244" mass="25345">MAPSLLDAPTEVRPALSDAPTEVRPALFDGRPSLFDAPTEVRPALTDAPTEVRPSLFDAPTMIMGRSDNPTALMTAVRKQSPVFVDPSGRRLSRLRLLAYVAGLLGLIYTALVGVSFAGVVEPHTVLPFVDEVKQSERPAPQTGATAAVPDPSTAAPRTPTVTTAPTAVPALPPSLAPTRSPSVTRPPAATRPPTRDPAGRPTPSRPAPTAPQAPAPTVTAPTENPPSVPDERPEQAVGPRADG</sequence>
<name>A0AAJ6L076_9ACTN</name>
<proteinExistence type="predicted"/>
<feature type="transmembrane region" description="Helical" evidence="2">
    <location>
        <begin position="97"/>
        <end position="121"/>
    </location>
</feature>
<keyword evidence="4" id="KW-1185">Reference proteome</keyword>
<keyword evidence="2" id="KW-1133">Transmembrane helix</keyword>
<dbReference type="KEGG" id="mprn:Q3V37_11805"/>
<dbReference type="Proteomes" id="UP001235874">
    <property type="component" value="Chromosome"/>
</dbReference>
<evidence type="ECO:0000256" key="2">
    <source>
        <dbReference type="SAM" id="Phobius"/>
    </source>
</evidence>
<keyword evidence="2" id="KW-0472">Membrane</keyword>
<accession>A0AAJ6L076</accession>
<organism evidence="3 4">
    <name type="scientific">Micromonospora profundi</name>
    <dbReference type="NCBI Taxonomy" id="1420889"/>
    <lineage>
        <taxon>Bacteria</taxon>
        <taxon>Bacillati</taxon>
        <taxon>Actinomycetota</taxon>
        <taxon>Actinomycetes</taxon>
        <taxon>Micromonosporales</taxon>
        <taxon>Micromonosporaceae</taxon>
        <taxon>Micromonospora</taxon>
    </lineage>
</organism>
<dbReference type="AlphaFoldDB" id="A0AAJ6L076"/>
<evidence type="ECO:0000313" key="4">
    <source>
        <dbReference type="Proteomes" id="UP001235874"/>
    </source>
</evidence>
<protein>
    <submittedName>
        <fullName evidence="3">Uncharacterized protein</fullName>
    </submittedName>
</protein>
<gene>
    <name evidence="3" type="ORF">Q3V37_11805</name>
</gene>
<evidence type="ECO:0000256" key="1">
    <source>
        <dbReference type="SAM" id="MobiDB-lite"/>
    </source>
</evidence>
<feature type="region of interest" description="Disordered" evidence="1">
    <location>
        <begin position="137"/>
        <end position="244"/>
    </location>
</feature>
<evidence type="ECO:0000313" key="3">
    <source>
        <dbReference type="EMBL" id="WLS47849.1"/>
    </source>
</evidence>
<feature type="region of interest" description="Disordered" evidence="1">
    <location>
        <begin position="1"/>
        <end position="21"/>
    </location>
</feature>
<reference evidence="3 4" key="1">
    <citation type="submission" date="2023-07" db="EMBL/GenBank/DDBJ databases">
        <title>Micromonospora profundi TRM 95458 converts glycerol to a new osmotic compound.</title>
        <authorList>
            <person name="Lu D."/>
        </authorList>
    </citation>
    <scope>NUCLEOTIDE SEQUENCE [LARGE SCALE GENOMIC DNA]</scope>
    <source>
        <strain evidence="3 4">TRM95458</strain>
    </source>
</reference>
<dbReference type="EMBL" id="CP130472">
    <property type="protein sequence ID" value="WLS47849.1"/>
    <property type="molecule type" value="Genomic_DNA"/>
</dbReference>
<keyword evidence="2" id="KW-0812">Transmembrane</keyword>
<feature type="compositionally biased region" description="Low complexity" evidence="1">
    <location>
        <begin position="152"/>
        <end position="170"/>
    </location>
</feature>